<reference evidence="2 3" key="1">
    <citation type="journal article" date="2019" name="Sci. Rep.">
        <title>Orb-weaving spider Araneus ventricosus genome elucidates the spidroin gene catalogue.</title>
        <authorList>
            <person name="Kono N."/>
            <person name="Nakamura H."/>
            <person name="Ohtoshi R."/>
            <person name="Moran D.A.P."/>
            <person name="Shinohara A."/>
            <person name="Yoshida Y."/>
            <person name="Fujiwara M."/>
            <person name="Mori M."/>
            <person name="Tomita M."/>
            <person name="Arakawa K."/>
        </authorList>
    </citation>
    <scope>NUCLEOTIDE SEQUENCE [LARGE SCALE GENOMIC DNA]</scope>
</reference>
<dbReference type="EMBL" id="BGPR01000890">
    <property type="protein sequence ID" value="GBM39242.1"/>
    <property type="molecule type" value="Genomic_DNA"/>
</dbReference>
<evidence type="ECO:0000313" key="3">
    <source>
        <dbReference type="Proteomes" id="UP000499080"/>
    </source>
</evidence>
<gene>
    <name evidence="2" type="ORF">AVEN_43643_1</name>
</gene>
<evidence type="ECO:0000256" key="1">
    <source>
        <dbReference type="SAM" id="MobiDB-lite"/>
    </source>
</evidence>
<protein>
    <submittedName>
        <fullName evidence="2">Uncharacterized protein</fullName>
    </submittedName>
</protein>
<name>A0A4Y2FCZ9_ARAVE</name>
<accession>A0A4Y2FCZ9</accession>
<organism evidence="2 3">
    <name type="scientific">Araneus ventricosus</name>
    <name type="common">Orbweaver spider</name>
    <name type="synonym">Epeira ventricosa</name>
    <dbReference type="NCBI Taxonomy" id="182803"/>
    <lineage>
        <taxon>Eukaryota</taxon>
        <taxon>Metazoa</taxon>
        <taxon>Ecdysozoa</taxon>
        <taxon>Arthropoda</taxon>
        <taxon>Chelicerata</taxon>
        <taxon>Arachnida</taxon>
        <taxon>Araneae</taxon>
        <taxon>Araneomorphae</taxon>
        <taxon>Entelegynae</taxon>
        <taxon>Araneoidea</taxon>
        <taxon>Araneidae</taxon>
        <taxon>Araneus</taxon>
    </lineage>
</organism>
<feature type="region of interest" description="Disordered" evidence="1">
    <location>
        <begin position="68"/>
        <end position="101"/>
    </location>
</feature>
<dbReference type="AlphaFoldDB" id="A0A4Y2FCZ9"/>
<sequence length="101" mass="10724">MSPVHETPVNSGEDLVARIAEAAGEVRDTPGIFTNVRSSTCRRCEACITARGTYPKGCKIQHGPVEKIDDKAIGSTAPKGEEKTPRPSAGLAQPQPIRCLP</sequence>
<proteinExistence type="predicted"/>
<keyword evidence="3" id="KW-1185">Reference proteome</keyword>
<dbReference type="Proteomes" id="UP000499080">
    <property type="component" value="Unassembled WGS sequence"/>
</dbReference>
<comment type="caution">
    <text evidence="2">The sequence shown here is derived from an EMBL/GenBank/DDBJ whole genome shotgun (WGS) entry which is preliminary data.</text>
</comment>
<dbReference type="OrthoDB" id="6764275at2759"/>
<evidence type="ECO:0000313" key="2">
    <source>
        <dbReference type="EMBL" id="GBM39242.1"/>
    </source>
</evidence>